<feature type="domain" description="HD" evidence="1">
    <location>
        <begin position="46"/>
        <end position="157"/>
    </location>
</feature>
<dbReference type="Proteomes" id="UP000726170">
    <property type="component" value="Unassembled WGS sequence"/>
</dbReference>
<accession>A0ABS6EQ60</accession>
<dbReference type="EMBL" id="JAHLQF010000007">
    <property type="protein sequence ID" value="MBU5486534.1"/>
    <property type="molecule type" value="Genomic_DNA"/>
</dbReference>
<evidence type="ECO:0000313" key="2">
    <source>
        <dbReference type="EMBL" id="MBU5486534.1"/>
    </source>
</evidence>
<reference evidence="2 3" key="1">
    <citation type="submission" date="2021-06" db="EMBL/GenBank/DDBJ databases">
        <authorList>
            <person name="Sun Q."/>
            <person name="Li D."/>
        </authorList>
    </citation>
    <scope>NUCLEOTIDE SEQUENCE [LARGE SCALE GENOMIC DNA]</scope>
    <source>
        <strain evidence="2 3">MSJ-11</strain>
    </source>
</reference>
<comment type="caution">
    <text evidence="2">The sequence shown here is derived from an EMBL/GenBank/DDBJ whole genome shotgun (WGS) entry which is preliminary data.</text>
</comment>
<name>A0ABS6EQ60_9CLOT</name>
<dbReference type="RefSeq" id="WP_216441138.1">
    <property type="nucleotide sequence ID" value="NZ_JAHLQF010000007.1"/>
</dbReference>
<gene>
    <name evidence="2" type="ORF">KQI86_19765</name>
</gene>
<evidence type="ECO:0000259" key="1">
    <source>
        <dbReference type="Pfam" id="PF01966"/>
    </source>
</evidence>
<keyword evidence="3" id="KW-1185">Reference proteome</keyword>
<dbReference type="Pfam" id="PF01966">
    <property type="entry name" value="HD"/>
    <property type="match status" value="1"/>
</dbReference>
<dbReference type="CDD" id="cd00077">
    <property type="entry name" value="HDc"/>
    <property type="match status" value="1"/>
</dbReference>
<dbReference type="InterPro" id="IPR003607">
    <property type="entry name" value="HD/PDEase_dom"/>
</dbReference>
<organism evidence="2 3">
    <name type="scientific">Clostridium mobile</name>
    <dbReference type="NCBI Taxonomy" id="2841512"/>
    <lineage>
        <taxon>Bacteria</taxon>
        <taxon>Bacillati</taxon>
        <taxon>Bacillota</taxon>
        <taxon>Clostridia</taxon>
        <taxon>Eubacteriales</taxon>
        <taxon>Clostridiaceae</taxon>
        <taxon>Clostridium</taxon>
    </lineage>
</organism>
<proteinExistence type="predicted"/>
<sequence>MNISRVKQFYLYFLDRMVKEDYIYISKYLNEYEISMFKKLSKGDQKHCVRVAYEVENKCNENKSLNKDRLIKIALLHDIGKIKCKLNIIDKSVLVLLDSITRGNIKKYSNIKKINTYFNHGEDGYKILKDKEYDEGFLYIVRNHHNKEFNNDELDIIRLCDDNN</sequence>
<dbReference type="NCBIfam" id="TIGR00277">
    <property type="entry name" value="HDIG"/>
    <property type="match status" value="1"/>
</dbReference>
<dbReference type="InterPro" id="IPR006674">
    <property type="entry name" value="HD_domain"/>
</dbReference>
<protein>
    <submittedName>
        <fullName evidence="2">HD domain-containing protein</fullName>
    </submittedName>
</protein>
<dbReference type="InterPro" id="IPR006675">
    <property type="entry name" value="HDIG_dom"/>
</dbReference>
<evidence type="ECO:0000313" key="3">
    <source>
        <dbReference type="Proteomes" id="UP000726170"/>
    </source>
</evidence>